<evidence type="ECO:0000256" key="1">
    <source>
        <dbReference type="ARBA" id="ARBA00007689"/>
    </source>
</evidence>
<dbReference type="SUPFAM" id="SSF54909">
    <property type="entry name" value="Dimeric alpha+beta barrel"/>
    <property type="match status" value="1"/>
</dbReference>
<accession>A0A6G4U0N6</accession>
<proteinExistence type="inferred from homology"/>
<evidence type="ECO:0000313" key="3">
    <source>
        <dbReference type="EMBL" id="NGN65829.1"/>
    </source>
</evidence>
<feature type="domain" description="YCII-related" evidence="2">
    <location>
        <begin position="27"/>
        <end position="118"/>
    </location>
</feature>
<keyword evidence="4" id="KW-1185">Reference proteome</keyword>
<dbReference type="Gene3D" id="3.30.70.1060">
    <property type="entry name" value="Dimeric alpha+beta barrel"/>
    <property type="match status" value="1"/>
</dbReference>
<reference evidence="3 4" key="1">
    <citation type="submission" date="2020-02" db="EMBL/GenBank/DDBJ databases">
        <title>Whole-genome analyses of novel actinobacteria.</title>
        <authorList>
            <person name="Sahin N."/>
        </authorList>
    </citation>
    <scope>NUCLEOTIDE SEQUENCE [LARGE SCALE GENOMIC DNA]</scope>
    <source>
        <strain evidence="3 4">A7024</strain>
    </source>
</reference>
<dbReference type="InterPro" id="IPR011008">
    <property type="entry name" value="Dimeric_a/b-barrel"/>
</dbReference>
<sequence>MTQYFLTIPHDTADEPTMESMQAMDPAELEAMMAAVERFNTALNEAGAFVTAGGLHPPSTAVTVDATGEKPKRTPGPFVDAPEYVGGFWIIEAGDEEAALTWAEQCSAALGSRIEVRALQENPEE</sequence>
<dbReference type="PANTHER" id="PTHR35174">
    <property type="entry name" value="BLL7171 PROTEIN-RELATED"/>
    <property type="match status" value="1"/>
</dbReference>
<gene>
    <name evidence="3" type="ORF">G5C51_18250</name>
</gene>
<protein>
    <recommendedName>
        <fullName evidence="2">YCII-related domain-containing protein</fullName>
    </recommendedName>
</protein>
<dbReference type="EMBL" id="JAAKZV010000074">
    <property type="protein sequence ID" value="NGN65829.1"/>
    <property type="molecule type" value="Genomic_DNA"/>
</dbReference>
<dbReference type="Pfam" id="PF03795">
    <property type="entry name" value="YCII"/>
    <property type="match status" value="1"/>
</dbReference>
<dbReference type="AlphaFoldDB" id="A0A6G4U0N6"/>
<dbReference type="InterPro" id="IPR005545">
    <property type="entry name" value="YCII"/>
</dbReference>
<comment type="similarity">
    <text evidence="1">Belongs to the YciI family.</text>
</comment>
<dbReference type="RefSeq" id="WP_165238641.1">
    <property type="nucleotide sequence ID" value="NZ_JAAKZV010000074.1"/>
</dbReference>
<dbReference type="Proteomes" id="UP000481583">
    <property type="component" value="Unassembled WGS sequence"/>
</dbReference>
<dbReference type="PANTHER" id="PTHR35174:SF4">
    <property type="entry name" value="BLL7163 PROTEIN"/>
    <property type="match status" value="1"/>
</dbReference>
<evidence type="ECO:0000259" key="2">
    <source>
        <dbReference type="Pfam" id="PF03795"/>
    </source>
</evidence>
<organism evidence="3 4">
    <name type="scientific">Streptomyces coryli</name>
    <dbReference type="NCBI Taxonomy" id="1128680"/>
    <lineage>
        <taxon>Bacteria</taxon>
        <taxon>Bacillati</taxon>
        <taxon>Actinomycetota</taxon>
        <taxon>Actinomycetes</taxon>
        <taxon>Kitasatosporales</taxon>
        <taxon>Streptomycetaceae</taxon>
        <taxon>Streptomyces</taxon>
    </lineage>
</organism>
<comment type="caution">
    <text evidence="3">The sequence shown here is derived from an EMBL/GenBank/DDBJ whole genome shotgun (WGS) entry which is preliminary data.</text>
</comment>
<evidence type="ECO:0000313" key="4">
    <source>
        <dbReference type="Proteomes" id="UP000481583"/>
    </source>
</evidence>
<name>A0A6G4U0N6_9ACTN</name>